<feature type="transmembrane region" description="Helical" evidence="5">
    <location>
        <begin position="337"/>
        <end position="355"/>
    </location>
</feature>
<feature type="transmembrane region" description="Helical" evidence="5">
    <location>
        <begin position="51"/>
        <end position="72"/>
    </location>
</feature>
<dbReference type="InterPro" id="IPR050367">
    <property type="entry name" value="APC_superfamily"/>
</dbReference>
<name>A0ABP8EJR6_9MICO</name>
<evidence type="ECO:0000259" key="6">
    <source>
        <dbReference type="Pfam" id="PF00324"/>
    </source>
</evidence>
<dbReference type="Pfam" id="PF00324">
    <property type="entry name" value="AA_permease"/>
    <property type="match status" value="1"/>
</dbReference>
<feature type="transmembrane region" description="Helical" evidence="5">
    <location>
        <begin position="237"/>
        <end position="260"/>
    </location>
</feature>
<evidence type="ECO:0000256" key="1">
    <source>
        <dbReference type="ARBA" id="ARBA00004141"/>
    </source>
</evidence>
<keyword evidence="4 5" id="KW-0472">Membrane</keyword>
<reference evidence="8" key="1">
    <citation type="journal article" date="2019" name="Int. J. Syst. Evol. Microbiol.">
        <title>The Global Catalogue of Microorganisms (GCM) 10K type strain sequencing project: providing services to taxonomists for standard genome sequencing and annotation.</title>
        <authorList>
            <consortium name="The Broad Institute Genomics Platform"/>
            <consortium name="The Broad Institute Genome Sequencing Center for Infectious Disease"/>
            <person name="Wu L."/>
            <person name="Ma J."/>
        </authorList>
    </citation>
    <scope>NUCLEOTIDE SEQUENCE [LARGE SCALE GENOMIC DNA]</scope>
    <source>
        <strain evidence="8">JCM 17458</strain>
    </source>
</reference>
<keyword evidence="8" id="KW-1185">Reference proteome</keyword>
<protein>
    <submittedName>
        <fullName evidence="7">Amino acid permease</fullName>
    </submittedName>
</protein>
<gene>
    <name evidence="7" type="ORF">GCM10022261_17230</name>
</gene>
<feature type="transmembrane region" description="Helical" evidence="5">
    <location>
        <begin position="20"/>
        <end position="45"/>
    </location>
</feature>
<organism evidence="7 8">
    <name type="scientific">Brevibacterium daeguense</name>
    <dbReference type="NCBI Taxonomy" id="909936"/>
    <lineage>
        <taxon>Bacteria</taxon>
        <taxon>Bacillati</taxon>
        <taxon>Actinomycetota</taxon>
        <taxon>Actinomycetes</taxon>
        <taxon>Micrococcales</taxon>
        <taxon>Brevibacteriaceae</taxon>
        <taxon>Brevibacterium</taxon>
    </lineage>
</organism>
<feature type="transmembrane region" description="Helical" evidence="5">
    <location>
        <begin position="161"/>
        <end position="180"/>
    </location>
</feature>
<accession>A0ABP8EJR6</accession>
<dbReference type="PANTHER" id="PTHR42770:SF8">
    <property type="entry name" value="PUTRESCINE IMPORTER PUUP"/>
    <property type="match status" value="1"/>
</dbReference>
<feature type="transmembrane region" description="Helical" evidence="5">
    <location>
        <begin position="280"/>
        <end position="303"/>
    </location>
</feature>
<dbReference type="PANTHER" id="PTHR42770">
    <property type="entry name" value="AMINO ACID TRANSPORTER-RELATED"/>
    <property type="match status" value="1"/>
</dbReference>
<feature type="transmembrane region" description="Helical" evidence="5">
    <location>
        <begin position="393"/>
        <end position="411"/>
    </location>
</feature>
<feature type="transmembrane region" description="Helical" evidence="5">
    <location>
        <begin position="92"/>
        <end position="110"/>
    </location>
</feature>
<feature type="transmembrane region" description="Helical" evidence="5">
    <location>
        <begin position="130"/>
        <end position="149"/>
    </location>
</feature>
<dbReference type="RefSeq" id="WP_236866468.1">
    <property type="nucleotide sequence ID" value="NZ_BAABAZ010000006.1"/>
</dbReference>
<dbReference type="Proteomes" id="UP001501586">
    <property type="component" value="Unassembled WGS sequence"/>
</dbReference>
<evidence type="ECO:0000313" key="7">
    <source>
        <dbReference type="EMBL" id="GAA4284192.1"/>
    </source>
</evidence>
<evidence type="ECO:0000313" key="8">
    <source>
        <dbReference type="Proteomes" id="UP001501586"/>
    </source>
</evidence>
<keyword evidence="3 5" id="KW-1133">Transmembrane helix</keyword>
<evidence type="ECO:0000256" key="5">
    <source>
        <dbReference type="SAM" id="Phobius"/>
    </source>
</evidence>
<evidence type="ECO:0000256" key="4">
    <source>
        <dbReference type="ARBA" id="ARBA00023136"/>
    </source>
</evidence>
<dbReference type="PIRSF" id="PIRSF006060">
    <property type="entry name" value="AA_transporter"/>
    <property type="match status" value="1"/>
</dbReference>
<dbReference type="Gene3D" id="1.20.1740.10">
    <property type="entry name" value="Amino acid/polyamine transporter I"/>
    <property type="match status" value="1"/>
</dbReference>
<sequence>MSSSTPRDTASRNPSLKRTLGLPSVVFFGLAYMVPLTVFTTYGIVTELTAGHLPAAYIVTTITMIFTAIAYANMVRAFPVAGSAYTYTQQSFGASIGFLAGWALLLDYLFLPMINYMVIGIYMSVALPTVPAWIWIVAAIVLVTVFNVLGIRLVASANMVLVGAQIAFIAVFLVMAIATYGGQAEPISPLAPFYSSEFDFSTILAGAAILCLSFLGFDAVSTLSEETKSPRKTIPRAILLCTVVSGLIYIGLSWLGHVAFPNWQDFTDADSAAVDVMMHVGGGFLTAFFTAAYVAGCVASAMASQVSVSRILFSMGRDGTLPRSVFGKVHQRFKTPYLASLVVGVVSLVALLISLELASSMISFGALIAFTFVNLSVIKHYAIDKGRRHGVEAVKYIVVPAIGVALCLWLWTSLSGTTFAVGLAWVALGVIHLLYLTRFFRRPAPKLDFSEADPEAVAGAEPARA</sequence>
<evidence type="ECO:0000256" key="3">
    <source>
        <dbReference type="ARBA" id="ARBA00022989"/>
    </source>
</evidence>
<dbReference type="InterPro" id="IPR004841">
    <property type="entry name" value="AA-permease/SLC12A_dom"/>
</dbReference>
<feature type="transmembrane region" description="Helical" evidence="5">
    <location>
        <begin position="417"/>
        <end position="436"/>
    </location>
</feature>
<proteinExistence type="predicted"/>
<comment type="subcellular location">
    <subcellularLocation>
        <location evidence="1">Membrane</location>
        <topology evidence="1">Multi-pass membrane protein</topology>
    </subcellularLocation>
</comment>
<feature type="transmembrane region" description="Helical" evidence="5">
    <location>
        <begin position="200"/>
        <end position="217"/>
    </location>
</feature>
<feature type="domain" description="Amino acid permease/ SLC12A" evidence="6">
    <location>
        <begin position="25"/>
        <end position="410"/>
    </location>
</feature>
<feature type="transmembrane region" description="Helical" evidence="5">
    <location>
        <begin position="361"/>
        <end position="381"/>
    </location>
</feature>
<dbReference type="EMBL" id="BAABAZ010000006">
    <property type="protein sequence ID" value="GAA4284192.1"/>
    <property type="molecule type" value="Genomic_DNA"/>
</dbReference>
<comment type="caution">
    <text evidence="7">The sequence shown here is derived from an EMBL/GenBank/DDBJ whole genome shotgun (WGS) entry which is preliminary data.</text>
</comment>
<evidence type="ECO:0000256" key="2">
    <source>
        <dbReference type="ARBA" id="ARBA00022692"/>
    </source>
</evidence>
<keyword evidence="2 5" id="KW-0812">Transmembrane</keyword>